<dbReference type="AlphaFoldDB" id="A0AAV2H435"/>
<name>A0AAV2H435_LYMST</name>
<dbReference type="GO" id="GO:0051287">
    <property type="term" value="F:NAD binding"/>
    <property type="evidence" value="ECO:0007669"/>
    <property type="project" value="InterPro"/>
</dbReference>
<reference evidence="4 5" key="1">
    <citation type="submission" date="2024-04" db="EMBL/GenBank/DDBJ databases">
        <authorList>
            <consortium name="Genoscope - CEA"/>
            <person name="William W."/>
        </authorList>
    </citation>
    <scope>NUCLEOTIDE SEQUENCE [LARGE SCALE GENOMIC DNA]</scope>
</reference>
<comment type="caution">
    <text evidence="4">The sequence shown here is derived from an EMBL/GenBank/DDBJ whole genome shotgun (WGS) entry which is preliminary data.</text>
</comment>
<dbReference type="InterPro" id="IPR036291">
    <property type="entry name" value="NAD(P)-bd_dom_sf"/>
</dbReference>
<dbReference type="PANTHER" id="PTHR43333">
    <property type="entry name" value="2-HACID_DH_C DOMAIN-CONTAINING PROTEIN"/>
    <property type="match status" value="1"/>
</dbReference>
<dbReference type="EMBL" id="CAXITT010000028">
    <property type="protein sequence ID" value="CAL1528178.1"/>
    <property type="molecule type" value="Genomic_DNA"/>
</dbReference>
<protein>
    <recommendedName>
        <fullName evidence="3">D-isomer specific 2-hydroxyacid dehydrogenase NAD-binding domain-containing protein</fullName>
    </recommendedName>
</protein>
<dbReference type="FunFam" id="3.40.50.720:FF:000363">
    <property type="entry name" value="D-isomer specific 2-hydroxyacid dehydrogenase"/>
    <property type="match status" value="1"/>
</dbReference>
<evidence type="ECO:0000259" key="3">
    <source>
        <dbReference type="Pfam" id="PF02826"/>
    </source>
</evidence>
<evidence type="ECO:0000256" key="1">
    <source>
        <dbReference type="ARBA" id="ARBA00023002"/>
    </source>
</evidence>
<evidence type="ECO:0000256" key="2">
    <source>
        <dbReference type="ARBA" id="ARBA00023027"/>
    </source>
</evidence>
<dbReference type="Gene3D" id="3.40.50.720">
    <property type="entry name" value="NAD(P)-binding Rossmann-like Domain"/>
    <property type="match status" value="2"/>
</dbReference>
<dbReference type="InterPro" id="IPR006140">
    <property type="entry name" value="D-isomer_DH_NAD-bd"/>
</dbReference>
<feature type="domain" description="D-isomer specific 2-hydroxyacid dehydrogenase NAD-binding" evidence="3">
    <location>
        <begin position="123"/>
        <end position="307"/>
    </location>
</feature>
<gene>
    <name evidence="4" type="ORF">GSLYS_00002348001</name>
</gene>
<keyword evidence="1" id="KW-0560">Oxidoreductase</keyword>
<evidence type="ECO:0000313" key="5">
    <source>
        <dbReference type="Proteomes" id="UP001497497"/>
    </source>
</evidence>
<accession>A0AAV2H435</accession>
<keyword evidence="5" id="KW-1185">Reference proteome</keyword>
<dbReference type="GO" id="GO:0016491">
    <property type="term" value="F:oxidoreductase activity"/>
    <property type="evidence" value="ECO:0007669"/>
    <property type="project" value="UniProtKB-KW"/>
</dbReference>
<dbReference type="Pfam" id="PF02826">
    <property type="entry name" value="2-Hacid_dh_C"/>
    <property type="match status" value="1"/>
</dbReference>
<sequence>MATKACVEVSKVFVVSKISNIASCLKKSIGDVIVQELSFSTSENSLSEEGLKIIPEIEYLFADPSVIGQVLSDPGNSLKWAQSTFAGVEPIIKAVNKIEEIPSAIVCRQTGGFGQSMGEYVIGQIIARERKFSFMNDLQRQSSYDDYRSDLISYRNLDTLSIGILGLGTIGAEVARQCKALNMTVWATLRDERFISDEVKCEHVHNFRPISLLHEMVLEVDYLVNILPSTMQTRGLLSGEVLKSCEKKKTVFINIGRGDVVDDESLVQALNRGWLGGAILDVFNTEPLPSSSPLWKTPGVTITPHVSGITDTNKAVQTFMTNLQLYRAGQPMINRVDFRRGY</sequence>
<dbReference type="SUPFAM" id="SSF51735">
    <property type="entry name" value="NAD(P)-binding Rossmann-fold domains"/>
    <property type="match status" value="1"/>
</dbReference>
<dbReference type="Proteomes" id="UP001497497">
    <property type="component" value="Unassembled WGS sequence"/>
</dbReference>
<proteinExistence type="predicted"/>
<keyword evidence="2" id="KW-0520">NAD</keyword>
<dbReference type="CDD" id="cd05300">
    <property type="entry name" value="2-Hacid_dh_1"/>
    <property type="match status" value="1"/>
</dbReference>
<evidence type="ECO:0000313" key="4">
    <source>
        <dbReference type="EMBL" id="CAL1528178.1"/>
    </source>
</evidence>
<organism evidence="4 5">
    <name type="scientific">Lymnaea stagnalis</name>
    <name type="common">Great pond snail</name>
    <name type="synonym">Helix stagnalis</name>
    <dbReference type="NCBI Taxonomy" id="6523"/>
    <lineage>
        <taxon>Eukaryota</taxon>
        <taxon>Metazoa</taxon>
        <taxon>Spiralia</taxon>
        <taxon>Lophotrochozoa</taxon>
        <taxon>Mollusca</taxon>
        <taxon>Gastropoda</taxon>
        <taxon>Heterobranchia</taxon>
        <taxon>Euthyneura</taxon>
        <taxon>Panpulmonata</taxon>
        <taxon>Hygrophila</taxon>
        <taxon>Lymnaeoidea</taxon>
        <taxon>Lymnaeidae</taxon>
        <taxon>Lymnaea</taxon>
    </lineage>
</organism>
<dbReference type="PANTHER" id="PTHR43333:SF1">
    <property type="entry name" value="D-ISOMER SPECIFIC 2-HYDROXYACID DEHYDROGENASE NAD-BINDING DOMAIN-CONTAINING PROTEIN"/>
    <property type="match status" value="1"/>
</dbReference>